<dbReference type="EMBL" id="JBHTJR010000057">
    <property type="protein sequence ID" value="MFD0994126.1"/>
    <property type="molecule type" value="Genomic_DNA"/>
</dbReference>
<reference evidence="2" key="1">
    <citation type="journal article" date="2019" name="Int. J. Syst. Evol. Microbiol.">
        <title>The Global Catalogue of Microorganisms (GCM) 10K type strain sequencing project: providing services to taxonomists for standard genome sequencing and annotation.</title>
        <authorList>
            <consortium name="The Broad Institute Genomics Platform"/>
            <consortium name="The Broad Institute Genome Sequencing Center for Infectious Disease"/>
            <person name="Wu L."/>
            <person name="Ma J."/>
        </authorList>
    </citation>
    <scope>NUCLEOTIDE SEQUENCE [LARGE SCALE GENOMIC DNA]</scope>
    <source>
        <strain evidence="2">CCUG 60527</strain>
    </source>
</reference>
<name>A0ABW3JWI0_9FLAO</name>
<evidence type="ECO:0000313" key="1">
    <source>
        <dbReference type="EMBL" id="MFD0994126.1"/>
    </source>
</evidence>
<dbReference type="SUPFAM" id="SSF53448">
    <property type="entry name" value="Nucleotide-diphospho-sugar transferases"/>
    <property type="match status" value="1"/>
</dbReference>
<accession>A0ABW3JWI0</accession>
<protein>
    <submittedName>
        <fullName evidence="1">Glycosyltransferase family 2 protein</fullName>
        <ecNumber evidence="1">2.4.-.-</ecNumber>
    </submittedName>
</protein>
<keyword evidence="1" id="KW-0328">Glycosyltransferase</keyword>
<organism evidence="1 2">
    <name type="scientific">Tenacibaculum geojense</name>
    <dbReference type="NCBI Taxonomy" id="915352"/>
    <lineage>
        <taxon>Bacteria</taxon>
        <taxon>Pseudomonadati</taxon>
        <taxon>Bacteroidota</taxon>
        <taxon>Flavobacteriia</taxon>
        <taxon>Flavobacteriales</taxon>
        <taxon>Flavobacteriaceae</taxon>
        <taxon>Tenacibaculum</taxon>
    </lineage>
</organism>
<dbReference type="EC" id="2.4.-.-" evidence="1"/>
<keyword evidence="1" id="KW-0808">Transferase</keyword>
<dbReference type="Proteomes" id="UP001597062">
    <property type="component" value="Unassembled WGS sequence"/>
</dbReference>
<dbReference type="Gene3D" id="3.90.550.10">
    <property type="entry name" value="Spore Coat Polysaccharide Biosynthesis Protein SpsA, Chain A"/>
    <property type="match status" value="1"/>
</dbReference>
<dbReference type="InterPro" id="IPR029044">
    <property type="entry name" value="Nucleotide-diphossugar_trans"/>
</dbReference>
<proteinExistence type="predicted"/>
<keyword evidence="2" id="KW-1185">Reference proteome</keyword>
<sequence length="269" mass="32153">MNKSYNFVYVVLTYRNTIDLENFFKENKLENSKVIIVNSFYDKESKEAFSQIALSNNADFINVENLGYSYGNNIGIDFALKNYNFEYLIVCNSDVFIQKMDTEFLLNASRESIYAPKIKTLTDKDQNPYIHTFSHTNRKLFYYAVINKKKIIKYIIYFINGSIRRIFNLYTKFVKKPSYNTYSCHGAFIIFGKKAIEKIHPVFYNEMFLFQEEHFLARKAYENSISIKYIPHKIKIKHYEDGSMDINNKQINNYADQSYQKYFDYFFKK</sequence>
<gene>
    <name evidence="1" type="ORF">ACFQ1U_13000</name>
</gene>
<comment type="caution">
    <text evidence="1">The sequence shown here is derived from an EMBL/GenBank/DDBJ whole genome shotgun (WGS) entry which is preliminary data.</text>
</comment>
<dbReference type="GO" id="GO:0016757">
    <property type="term" value="F:glycosyltransferase activity"/>
    <property type="evidence" value="ECO:0007669"/>
    <property type="project" value="UniProtKB-KW"/>
</dbReference>
<dbReference type="RefSeq" id="WP_386109085.1">
    <property type="nucleotide sequence ID" value="NZ_JBHTJR010000057.1"/>
</dbReference>
<evidence type="ECO:0000313" key="2">
    <source>
        <dbReference type="Proteomes" id="UP001597062"/>
    </source>
</evidence>